<reference evidence="16 17" key="1">
    <citation type="journal article" date="2024" name="BMC Genomics">
        <title>Genome assembly of redclaw crayfish (Cherax quadricarinatus) provides insights into its immune adaptation and hypoxia tolerance.</title>
        <authorList>
            <person name="Liu Z."/>
            <person name="Zheng J."/>
            <person name="Li H."/>
            <person name="Fang K."/>
            <person name="Wang S."/>
            <person name="He J."/>
            <person name="Zhou D."/>
            <person name="Weng S."/>
            <person name="Chi M."/>
            <person name="Gu Z."/>
            <person name="He J."/>
            <person name="Li F."/>
            <person name="Wang M."/>
        </authorList>
    </citation>
    <scope>NUCLEOTIDE SEQUENCE [LARGE SCALE GENOMIC DNA]</scope>
    <source>
        <strain evidence="16">ZL_2023a</strain>
    </source>
</reference>
<organism evidence="16 17">
    <name type="scientific">Cherax quadricarinatus</name>
    <name type="common">Australian red claw crayfish</name>
    <dbReference type="NCBI Taxonomy" id="27406"/>
    <lineage>
        <taxon>Eukaryota</taxon>
        <taxon>Metazoa</taxon>
        <taxon>Ecdysozoa</taxon>
        <taxon>Arthropoda</taxon>
        <taxon>Crustacea</taxon>
        <taxon>Multicrustacea</taxon>
        <taxon>Malacostraca</taxon>
        <taxon>Eumalacostraca</taxon>
        <taxon>Eucarida</taxon>
        <taxon>Decapoda</taxon>
        <taxon>Pleocyemata</taxon>
        <taxon>Astacidea</taxon>
        <taxon>Parastacoidea</taxon>
        <taxon>Parastacidae</taxon>
        <taxon>Cherax</taxon>
    </lineage>
</organism>
<keyword evidence="5" id="KW-0479">Metal-binding</keyword>
<dbReference type="Pfam" id="PF00821">
    <property type="entry name" value="PEPCK_GTP"/>
    <property type="match status" value="1"/>
</dbReference>
<comment type="caution">
    <text evidence="16">The sequence shown here is derived from an EMBL/GenBank/DDBJ whole genome shotgun (WGS) entry which is preliminary data.</text>
</comment>
<dbReference type="PROSITE" id="PS00505">
    <property type="entry name" value="PEPCK_GTP"/>
    <property type="match status" value="1"/>
</dbReference>
<dbReference type="SUPFAM" id="SSF68923">
    <property type="entry name" value="PEP carboxykinase N-terminal domain"/>
    <property type="match status" value="1"/>
</dbReference>
<protein>
    <recommendedName>
        <fullName evidence="13">Phosphoenolpyruvate carboxykinase [GTP]</fullName>
        <ecNumber evidence="4">4.1.1.32</ecNumber>
    </recommendedName>
</protein>
<gene>
    <name evidence="16" type="ORF">OTU49_010280</name>
</gene>
<dbReference type="GO" id="GO:0005829">
    <property type="term" value="C:cytosol"/>
    <property type="evidence" value="ECO:0007669"/>
    <property type="project" value="TreeGrafter"/>
</dbReference>
<evidence type="ECO:0000256" key="13">
    <source>
        <dbReference type="ARBA" id="ARBA00072283"/>
    </source>
</evidence>
<dbReference type="GO" id="GO:0042594">
    <property type="term" value="P:response to starvation"/>
    <property type="evidence" value="ECO:0007669"/>
    <property type="project" value="TreeGrafter"/>
</dbReference>
<feature type="domain" description="Phosphoenolpyruvate carboxykinase GTP-utilising N-terminal" evidence="15">
    <location>
        <begin position="59"/>
        <end position="287"/>
    </location>
</feature>
<evidence type="ECO:0000256" key="11">
    <source>
        <dbReference type="ARBA" id="ARBA00051400"/>
    </source>
</evidence>
<dbReference type="FunFam" id="3.90.228.20:FF:000005">
    <property type="entry name" value="Phosphoenolpyruvate carboxykinase [GTP], mitochondrial"/>
    <property type="match status" value="1"/>
</dbReference>
<dbReference type="Gene3D" id="3.90.228.20">
    <property type="match status" value="1"/>
</dbReference>
<comment type="catalytic activity">
    <reaction evidence="11">
        <text>oxaloacetate + GTP = phosphoenolpyruvate + GDP + CO2</text>
        <dbReference type="Rhea" id="RHEA:10388"/>
        <dbReference type="ChEBI" id="CHEBI:16452"/>
        <dbReference type="ChEBI" id="CHEBI:16526"/>
        <dbReference type="ChEBI" id="CHEBI:37565"/>
        <dbReference type="ChEBI" id="CHEBI:58189"/>
        <dbReference type="ChEBI" id="CHEBI:58702"/>
        <dbReference type="EC" id="4.1.1.32"/>
    </reaction>
</comment>
<evidence type="ECO:0000256" key="4">
    <source>
        <dbReference type="ARBA" id="ARBA00012306"/>
    </source>
</evidence>
<evidence type="ECO:0000256" key="9">
    <source>
        <dbReference type="ARBA" id="ARBA00023211"/>
    </source>
</evidence>
<dbReference type="GO" id="GO:0019543">
    <property type="term" value="P:propionate catabolic process"/>
    <property type="evidence" value="ECO:0007669"/>
    <property type="project" value="TreeGrafter"/>
</dbReference>
<dbReference type="Gene3D" id="2.170.8.10">
    <property type="entry name" value="Phosphoenolpyruvate Carboxykinase, domain 2"/>
    <property type="match status" value="1"/>
</dbReference>
<dbReference type="Proteomes" id="UP001445076">
    <property type="component" value="Unassembled WGS sequence"/>
</dbReference>
<keyword evidence="7" id="KW-0210">Decarboxylase</keyword>
<evidence type="ECO:0000256" key="2">
    <source>
        <dbReference type="ARBA" id="ARBA00005796"/>
    </source>
</evidence>
<dbReference type="InterPro" id="IPR013035">
    <property type="entry name" value="PEP_carboxykinase_C"/>
</dbReference>
<evidence type="ECO:0000313" key="16">
    <source>
        <dbReference type="EMBL" id="KAK8726497.1"/>
    </source>
</evidence>
<dbReference type="EC" id="4.1.1.32" evidence="4"/>
<evidence type="ECO:0000256" key="8">
    <source>
        <dbReference type="ARBA" id="ARBA00023134"/>
    </source>
</evidence>
<dbReference type="InterPro" id="IPR018091">
    <property type="entry name" value="PEP_carboxykin_GTP_CS"/>
</dbReference>
<evidence type="ECO:0000256" key="7">
    <source>
        <dbReference type="ARBA" id="ARBA00022793"/>
    </source>
</evidence>
<evidence type="ECO:0000256" key="6">
    <source>
        <dbReference type="ARBA" id="ARBA00022741"/>
    </source>
</evidence>
<dbReference type="PANTHER" id="PTHR11561:SF0">
    <property type="entry name" value="PHOSPHOENOLPYRUVATE CARBOXYKINASE [GTP]-RELATED"/>
    <property type="match status" value="1"/>
</dbReference>
<dbReference type="GO" id="GO:0006107">
    <property type="term" value="P:oxaloacetate metabolic process"/>
    <property type="evidence" value="ECO:0007669"/>
    <property type="project" value="TreeGrafter"/>
</dbReference>
<comment type="similarity">
    <text evidence="2">Belongs to the phosphoenolpyruvate carboxykinase [GTP] family.</text>
</comment>
<keyword evidence="17" id="KW-1185">Reference proteome</keyword>
<dbReference type="FunFam" id="3.40.449.10:FF:000003">
    <property type="entry name" value="Phosphoenolpyruvate carboxykinase, cytosolic [GTP]"/>
    <property type="match status" value="1"/>
</dbReference>
<dbReference type="GO" id="GO:0030145">
    <property type="term" value="F:manganese ion binding"/>
    <property type="evidence" value="ECO:0007669"/>
    <property type="project" value="TreeGrafter"/>
</dbReference>
<evidence type="ECO:0000256" key="5">
    <source>
        <dbReference type="ARBA" id="ARBA00022723"/>
    </source>
</evidence>
<sequence length="655" mass="72832">MVLSNNTNNNIAQEARLTSMLSEASRVASEAAKKNIDFQSRSLSVIYGKLVNLKPKVRNFVEESARLCRPANLHICDGSEREMRHLLNVMQQAGMIEHLPKYKNCWLARTDPGDVARVESKTFIVTKDRSETIPTPKEGVKGLLGNWMSPEDLRAAVQERFPGCMAGRTMYVVPYSMGPVGSPLSKIGVELTDSPYVVASMRTMTRMGGKVLETLGEEDFVKCLHSVGCPLPLKKPLVNNWPCDPARTIVTHVPDTNEIISFGSGYGGNSLLGKKCFALRIGSTIARREGWLAEHMLILGITNPQGVKKYIAAAFPSACGKTNLAMMTPSLPGYKVECVGDDIAWMKFDEDGVLRAINPENGFFGVAPGTSMQTNPVAMKTVLANTIFTNVARTSDGGVFWEGMEKEIANDVTITSWLGDTNWSKESGKPAAHPNSRFCTPAGQCPIIDPAWEDPKGVPISAILFGGRRPQGVPLVYEAYDWKHGVMVGAAMRSEATAAAEHKGKVIMHDPFAMRPFFGYNFGQYLQHWLSMETRTEKPLPKIFHVNWFRKSEKGRFLWPGFGENVRVLDWILRRVDGEDVAEESAIGLLPKYSSINLSGLDEDVDMDELFSLPKEFWEQEVRDISKYFSEQVGDDLPNVIREQLKLLEKKLEKM</sequence>
<keyword evidence="8" id="KW-0342">GTP-binding</keyword>
<dbReference type="AlphaFoldDB" id="A0AAW0W8V3"/>
<comment type="cofactor">
    <cofactor evidence="1">
        <name>Mn(2+)</name>
        <dbReference type="ChEBI" id="CHEBI:29035"/>
    </cofactor>
</comment>
<dbReference type="SUPFAM" id="SSF53795">
    <property type="entry name" value="PEP carboxykinase-like"/>
    <property type="match status" value="1"/>
</dbReference>
<feature type="domain" description="Phosphoenolpyruvate carboxykinase C-terminal P-loop" evidence="14">
    <location>
        <begin position="291"/>
        <end position="650"/>
    </location>
</feature>
<dbReference type="InterPro" id="IPR035078">
    <property type="entry name" value="PEP_carboxykinase_GTP_N"/>
</dbReference>
<keyword evidence="10" id="KW-0456">Lyase</keyword>
<comment type="function">
    <text evidence="12">Catalyzes the conversion of oxaloacetate (OAA) to phosphoenolpyruvate (PEP), the rate-limiting step in the metabolic pathway that produces glucose from lactate and other precursors derived from the citric acid cycle.</text>
</comment>
<dbReference type="PIRSF" id="PIRSF001348">
    <property type="entry name" value="PEP_carboxykinase_GTP"/>
    <property type="match status" value="1"/>
</dbReference>
<comment type="subunit">
    <text evidence="3">Monomer.</text>
</comment>
<evidence type="ECO:0000256" key="1">
    <source>
        <dbReference type="ARBA" id="ARBA00001936"/>
    </source>
</evidence>
<dbReference type="EMBL" id="JARKIK010000079">
    <property type="protein sequence ID" value="KAK8726497.1"/>
    <property type="molecule type" value="Genomic_DNA"/>
</dbReference>
<dbReference type="GO" id="GO:0046327">
    <property type="term" value="P:glycerol biosynthetic process from pyruvate"/>
    <property type="evidence" value="ECO:0007669"/>
    <property type="project" value="TreeGrafter"/>
</dbReference>
<dbReference type="GO" id="GO:0033993">
    <property type="term" value="P:response to lipid"/>
    <property type="evidence" value="ECO:0007669"/>
    <property type="project" value="TreeGrafter"/>
</dbReference>
<dbReference type="HAMAP" id="MF_00452">
    <property type="entry name" value="PEPCK_GTP"/>
    <property type="match status" value="1"/>
</dbReference>
<dbReference type="Pfam" id="PF17297">
    <property type="entry name" value="PEPCK_N"/>
    <property type="match status" value="1"/>
</dbReference>
<accession>A0AAW0W8V3</accession>
<dbReference type="InterPro" id="IPR008210">
    <property type="entry name" value="PEP_carboxykinase_N"/>
</dbReference>
<keyword evidence="9" id="KW-0464">Manganese</keyword>
<evidence type="ECO:0000256" key="3">
    <source>
        <dbReference type="ARBA" id="ARBA00011245"/>
    </source>
</evidence>
<dbReference type="GO" id="GO:0004613">
    <property type="term" value="F:phosphoenolpyruvate carboxykinase (GTP) activity"/>
    <property type="evidence" value="ECO:0007669"/>
    <property type="project" value="UniProtKB-EC"/>
</dbReference>
<dbReference type="InterPro" id="IPR008209">
    <property type="entry name" value="PEP_carboxykinase_GTP"/>
</dbReference>
<proteinExistence type="inferred from homology"/>
<keyword evidence="6" id="KW-0547">Nucleotide-binding</keyword>
<dbReference type="Gene3D" id="3.40.449.10">
    <property type="entry name" value="Phosphoenolpyruvate Carboxykinase, domain 1"/>
    <property type="match status" value="1"/>
</dbReference>
<dbReference type="GO" id="GO:0006094">
    <property type="term" value="P:gluconeogenesis"/>
    <property type="evidence" value="ECO:0007669"/>
    <property type="project" value="InterPro"/>
</dbReference>
<name>A0AAW0W8V3_CHEQU</name>
<evidence type="ECO:0000256" key="10">
    <source>
        <dbReference type="ARBA" id="ARBA00023239"/>
    </source>
</evidence>
<dbReference type="CDD" id="cd00819">
    <property type="entry name" value="PEPCK_GTP"/>
    <property type="match status" value="1"/>
</dbReference>
<dbReference type="PANTHER" id="PTHR11561">
    <property type="entry name" value="PHOSPHOENOLPYRUVATE CARBOXYKINASE"/>
    <property type="match status" value="1"/>
</dbReference>
<evidence type="ECO:0000313" key="17">
    <source>
        <dbReference type="Proteomes" id="UP001445076"/>
    </source>
</evidence>
<dbReference type="GO" id="GO:0071333">
    <property type="term" value="P:cellular response to glucose stimulus"/>
    <property type="evidence" value="ECO:0007669"/>
    <property type="project" value="TreeGrafter"/>
</dbReference>
<dbReference type="NCBIfam" id="NF003253">
    <property type="entry name" value="PRK04210.1"/>
    <property type="match status" value="1"/>
</dbReference>
<dbReference type="InterPro" id="IPR035077">
    <property type="entry name" value="PEP_carboxykinase_GTP_C"/>
</dbReference>
<evidence type="ECO:0000259" key="15">
    <source>
        <dbReference type="Pfam" id="PF17297"/>
    </source>
</evidence>
<dbReference type="GO" id="GO:0005525">
    <property type="term" value="F:GTP binding"/>
    <property type="evidence" value="ECO:0007669"/>
    <property type="project" value="UniProtKB-KW"/>
</dbReference>
<evidence type="ECO:0000256" key="12">
    <source>
        <dbReference type="ARBA" id="ARBA00058806"/>
    </source>
</evidence>
<evidence type="ECO:0000259" key="14">
    <source>
        <dbReference type="Pfam" id="PF00821"/>
    </source>
</evidence>